<dbReference type="GO" id="GO:0034355">
    <property type="term" value="P:NAD+ biosynthetic process via the salvage pathway"/>
    <property type="evidence" value="ECO:0007669"/>
    <property type="project" value="TreeGrafter"/>
</dbReference>
<evidence type="ECO:0000259" key="10">
    <source>
        <dbReference type="Pfam" id="PF17767"/>
    </source>
</evidence>
<protein>
    <recommendedName>
        <fullName evidence="3 8">Nicotinate phosphoribosyltransferase</fullName>
        <ecNumber evidence="3 8">6.3.4.21</ecNumber>
    </recommendedName>
</protein>
<dbReference type="SUPFAM" id="SSF54675">
    <property type="entry name" value="Nicotinate/Quinolinate PRTase N-terminal domain-like"/>
    <property type="match status" value="1"/>
</dbReference>
<dbReference type="Pfam" id="PF04095">
    <property type="entry name" value="NAPRTase"/>
    <property type="match status" value="1"/>
</dbReference>
<evidence type="ECO:0000256" key="4">
    <source>
        <dbReference type="ARBA" id="ARBA00022553"/>
    </source>
</evidence>
<dbReference type="EC" id="6.3.4.21" evidence="3 8"/>
<comment type="similarity">
    <text evidence="2 8">Belongs to the NAPRTase family.</text>
</comment>
<reference evidence="11" key="1">
    <citation type="submission" date="2020-12" db="EMBL/GenBank/DDBJ databases">
        <title>Metabolic potential, ecology and presence of endohyphal bacteria is reflected in genomic diversity of Mucoromycotina.</title>
        <authorList>
            <person name="Muszewska A."/>
            <person name="Okrasinska A."/>
            <person name="Steczkiewicz K."/>
            <person name="Drgas O."/>
            <person name="Orlowska M."/>
            <person name="Perlinska-Lenart U."/>
            <person name="Aleksandrzak-Piekarczyk T."/>
            <person name="Szatraj K."/>
            <person name="Zielenkiewicz U."/>
            <person name="Pilsyk S."/>
            <person name="Malc E."/>
            <person name="Mieczkowski P."/>
            <person name="Kruszewska J.S."/>
            <person name="Biernat P."/>
            <person name="Pawlowska J."/>
        </authorList>
    </citation>
    <scope>NUCLEOTIDE SEQUENCE</scope>
    <source>
        <strain evidence="11">WA0000017839</strain>
    </source>
</reference>
<evidence type="ECO:0000256" key="5">
    <source>
        <dbReference type="ARBA" id="ARBA00022598"/>
    </source>
</evidence>
<comment type="catalytic activity">
    <reaction evidence="7 8">
        <text>5-phospho-alpha-D-ribose 1-diphosphate + nicotinate + ATP + H2O = nicotinate beta-D-ribonucleotide + ADP + phosphate + diphosphate</text>
        <dbReference type="Rhea" id="RHEA:36163"/>
        <dbReference type="ChEBI" id="CHEBI:15377"/>
        <dbReference type="ChEBI" id="CHEBI:30616"/>
        <dbReference type="ChEBI" id="CHEBI:32544"/>
        <dbReference type="ChEBI" id="CHEBI:33019"/>
        <dbReference type="ChEBI" id="CHEBI:43474"/>
        <dbReference type="ChEBI" id="CHEBI:57502"/>
        <dbReference type="ChEBI" id="CHEBI:58017"/>
        <dbReference type="ChEBI" id="CHEBI:456216"/>
        <dbReference type="EC" id="6.3.4.21"/>
    </reaction>
</comment>
<evidence type="ECO:0000313" key="11">
    <source>
        <dbReference type="EMBL" id="KAG2201336.1"/>
    </source>
</evidence>
<dbReference type="PANTHER" id="PTHR11098:SF1">
    <property type="entry name" value="NICOTINATE PHOSPHORIBOSYLTRANSFERASE"/>
    <property type="match status" value="1"/>
</dbReference>
<keyword evidence="6 8" id="KW-0662">Pyridine nucleotide biosynthesis</keyword>
<dbReference type="EMBL" id="JAEPRD010000072">
    <property type="protein sequence ID" value="KAG2201336.1"/>
    <property type="molecule type" value="Genomic_DNA"/>
</dbReference>
<comment type="PTM">
    <text evidence="8">Transiently phosphorylated on a His residue during the reaction cycle. Phosphorylation strongly increases the affinity for substrates and increases the rate of nicotinate D-ribonucleotide production. Dephosphorylation regenerates the low-affinity form of the enzyme, leading to product release.</text>
</comment>
<comment type="pathway">
    <text evidence="1 8">Cofactor biosynthesis; NAD(+) biosynthesis; nicotinate D-ribonucleotide from nicotinate: step 1/1.</text>
</comment>
<evidence type="ECO:0000259" key="9">
    <source>
        <dbReference type="Pfam" id="PF04095"/>
    </source>
</evidence>
<proteinExistence type="inferred from homology"/>
<dbReference type="OrthoDB" id="193380at2759"/>
<feature type="domain" description="Nicotinate/nicotinamide phosphoribosyltransferase" evidence="9">
    <location>
        <begin position="172"/>
        <end position="414"/>
    </location>
</feature>
<comment type="caution">
    <text evidence="11">The sequence shown here is derived from an EMBL/GenBank/DDBJ whole genome shotgun (WGS) entry which is preliminary data.</text>
</comment>
<keyword evidence="5 8" id="KW-0436">Ligase</keyword>
<keyword evidence="12" id="KW-1185">Reference proteome</keyword>
<dbReference type="AlphaFoldDB" id="A0A8H7UWK8"/>
<comment type="function">
    <text evidence="8">Catalyzes the synthesis of beta-nicotinate D-ribonucleotide from nicotinate and 5-phospho-D-ribose 1-phosphate at the expense of ATP.</text>
</comment>
<evidence type="ECO:0000256" key="8">
    <source>
        <dbReference type="RuleBase" id="RU003838"/>
    </source>
</evidence>
<sequence>MVVTEHKHEALKSLLDNDLYKFTMQHAALKHYKRDIPVVYQFTNREKDLRLNAAAVQWLEKQIEDMRLLELTETEREYMSGLPFFDKEYVDYLSEFRYKPSEQIMTKFDEITGDFELEVSGKWHETILYEVPLLALISEAYFRFTDCDWNYEGQVERAVQKTRALLEHGCVFSEFGTRRRRDFKTHDLVMKAIHVTNEDYKQVCAKEGTTPKGNVAGTSNVFLAMKYNVPAIGTVAHEFFMAVSALEGVQHANRKTLEIWNNVYNGQLAIALTDTFTTAVFLRDFDYELASKFAGVRQDSGNAIDFINTMVHHYKSIGIDPNTKTIVFSDSLNVQRAIDLYDHSAKAGIKCSFGIGTSLTNDFQKASDQSLKSKALNIVIKLKVCDGKRVIKLSDDSLKHSADAATIAAFKRELGITN</sequence>
<dbReference type="InterPro" id="IPR040727">
    <property type="entry name" value="NAPRTase_N"/>
</dbReference>
<evidence type="ECO:0000256" key="2">
    <source>
        <dbReference type="ARBA" id="ARBA00010897"/>
    </source>
</evidence>
<dbReference type="PIRSF" id="PIRSF000484">
    <property type="entry name" value="NAPRT"/>
    <property type="match status" value="1"/>
</dbReference>
<evidence type="ECO:0000313" key="12">
    <source>
        <dbReference type="Proteomes" id="UP000603453"/>
    </source>
</evidence>
<accession>A0A8H7UWK8</accession>
<dbReference type="Pfam" id="PF17767">
    <property type="entry name" value="NAPRTase_N"/>
    <property type="match status" value="1"/>
</dbReference>
<dbReference type="SUPFAM" id="SSF51690">
    <property type="entry name" value="Nicotinate/Quinolinate PRTase C-terminal domain-like"/>
    <property type="match status" value="1"/>
</dbReference>
<dbReference type="UniPathway" id="UPA00253">
    <property type="reaction ID" value="UER00457"/>
</dbReference>
<organism evidence="11 12">
    <name type="scientific">Mucor saturninus</name>
    <dbReference type="NCBI Taxonomy" id="64648"/>
    <lineage>
        <taxon>Eukaryota</taxon>
        <taxon>Fungi</taxon>
        <taxon>Fungi incertae sedis</taxon>
        <taxon>Mucoromycota</taxon>
        <taxon>Mucoromycotina</taxon>
        <taxon>Mucoromycetes</taxon>
        <taxon>Mucorales</taxon>
        <taxon>Mucorineae</taxon>
        <taxon>Mucoraceae</taxon>
        <taxon>Mucor</taxon>
    </lineage>
</organism>
<name>A0A8H7UWK8_9FUNG</name>
<dbReference type="InterPro" id="IPR006406">
    <property type="entry name" value="Nic_PRibTrfase"/>
</dbReference>
<keyword evidence="4" id="KW-0597">Phosphoprotein</keyword>
<evidence type="ECO:0000256" key="1">
    <source>
        <dbReference type="ARBA" id="ARBA00004952"/>
    </source>
</evidence>
<dbReference type="NCBIfam" id="NF003704">
    <property type="entry name" value="PRK05321.1"/>
    <property type="match status" value="1"/>
</dbReference>
<dbReference type="HAMAP" id="MF_00570">
    <property type="entry name" value="NAPRTase"/>
    <property type="match status" value="1"/>
</dbReference>
<dbReference type="InterPro" id="IPR041525">
    <property type="entry name" value="N/Namide_PRibTrfase"/>
</dbReference>
<dbReference type="Gene3D" id="3.20.140.10">
    <property type="entry name" value="nicotinate phosphoribosyltransferase"/>
    <property type="match status" value="1"/>
</dbReference>
<dbReference type="GO" id="GO:0005829">
    <property type="term" value="C:cytosol"/>
    <property type="evidence" value="ECO:0007669"/>
    <property type="project" value="TreeGrafter"/>
</dbReference>
<evidence type="ECO:0000256" key="3">
    <source>
        <dbReference type="ARBA" id="ARBA00013236"/>
    </source>
</evidence>
<evidence type="ECO:0000256" key="6">
    <source>
        <dbReference type="ARBA" id="ARBA00022642"/>
    </source>
</evidence>
<dbReference type="InterPro" id="IPR007229">
    <property type="entry name" value="Nic_PRibTrfase-Fam"/>
</dbReference>
<gene>
    <name evidence="11" type="ORF">INT47_001424</name>
</gene>
<feature type="domain" description="Nicotinate phosphoribosyltransferase N-terminal" evidence="10">
    <location>
        <begin position="15"/>
        <end position="138"/>
    </location>
</feature>
<dbReference type="PANTHER" id="PTHR11098">
    <property type="entry name" value="NICOTINATE PHOSPHORIBOSYLTRANSFERASE"/>
    <property type="match status" value="1"/>
</dbReference>
<dbReference type="InterPro" id="IPR036068">
    <property type="entry name" value="Nicotinate_pribotase-like_C"/>
</dbReference>
<evidence type="ECO:0000256" key="7">
    <source>
        <dbReference type="ARBA" id="ARBA00048668"/>
    </source>
</evidence>
<dbReference type="Proteomes" id="UP000603453">
    <property type="component" value="Unassembled WGS sequence"/>
</dbReference>
<dbReference type="GO" id="GO:0004516">
    <property type="term" value="F:nicotinate phosphoribosyltransferase activity"/>
    <property type="evidence" value="ECO:0007669"/>
    <property type="project" value="UniProtKB-UniRule"/>
</dbReference>
<dbReference type="NCBIfam" id="TIGR01514">
    <property type="entry name" value="NAPRTase"/>
    <property type="match status" value="1"/>
</dbReference>